<dbReference type="PANTHER" id="PTHR43245:SF58">
    <property type="entry name" value="BLL5923 PROTEIN"/>
    <property type="match status" value="1"/>
</dbReference>
<sequence>MKKILITGANSYVGASFEKWLPQWPDKYHVDTIDMIDGTWREKSFAGYDVVFHVAGIAHVSADPSKKDLYYKINRDLAIETAEKAKSDGVKQFIFMSSMIIYGADEPLGKEKIITKETQPAPADFYGDSKLQADLAIQKLADENFIVSIMRPPVIYGPGCKGNFPKLLKLAKYALIFPNIENRRSMIYIDNFTECVRLVINNASGGIFFPQNEEYVATKDIIADYRKIKGKIIFMMPVPVFVCKILSRNKSFNKAFASKIYAKDLSSCREYNVVKFHEGIVGMI</sequence>
<dbReference type="RefSeq" id="WP_008713308.1">
    <property type="nucleotide sequence ID" value="NZ_CABKQM010000008.1"/>
</dbReference>
<keyword evidence="3" id="KW-1185">Reference proteome</keyword>
<dbReference type="SUPFAM" id="SSF51735">
    <property type="entry name" value="NAD(P)-binding Rossmann-fold domains"/>
    <property type="match status" value="1"/>
</dbReference>
<dbReference type="EMBL" id="JANFYT010000030">
    <property type="protein sequence ID" value="MCQ4815217.1"/>
    <property type="molecule type" value="Genomic_DNA"/>
</dbReference>
<accession>A0AAW5K479</accession>
<feature type="domain" description="NAD-dependent epimerase/dehydratase" evidence="1">
    <location>
        <begin position="27"/>
        <end position="203"/>
    </location>
</feature>
<evidence type="ECO:0000313" key="2">
    <source>
        <dbReference type="EMBL" id="MCQ4815217.1"/>
    </source>
</evidence>
<reference evidence="2 3" key="1">
    <citation type="submission" date="2022-06" db="EMBL/GenBank/DDBJ databases">
        <title>Isolation of gut microbiota from human fecal samples.</title>
        <authorList>
            <person name="Pamer E.G."/>
            <person name="Barat B."/>
            <person name="Waligurski E."/>
            <person name="Medina S."/>
            <person name="Paddock L."/>
            <person name="Mostad J."/>
        </authorList>
    </citation>
    <scope>NUCLEOTIDE SEQUENCE [LARGE SCALE GENOMIC DNA]</scope>
    <source>
        <strain evidence="2 3">DFI.9.90</strain>
    </source>
</reference>
<dbReference type="Proteomes" id="UP001205919">
    <property type="component" value="Unassembled WGS sequence"/>
</dbReference>
<dbReference type="AlphaFoldDB" id="A0AAW5K479"/>
<evidence type="ECO:0000259" key="1">
    <source>
        <dbReference type="Pfam" id="PF01370"/>
    </source>
</evidence>
<organism evidence="2 3">
    <name type="scientific">Cloacibacillus evryensis</name>
    <dbReference type="NCBI Taxonomy" id="508460"/>
    <lineage>
        <taxon>Bacteria</taxon>
        <taxon>Thermotogati</taxon>
        <taxon>Synergistota</taxon>
        <taxon>Synergistia</taxon>
        <taxon>Synergistales</taxon>
        <taxon>Synergistaceae</taxon>
        <taxon>Cloacibacillus</taxon>
    </lineage>
</organism>
<evidence type="ECO:0000313" key="3">
    <source>
        <dbReference type="Proteomes" id="UP001205919"/>
    </source>
</evidence>
<dbReference type="Gene3D" id="3.40.50.720">
    <property type="entry name" value="NAD(P)-binding Rossmann-like Domain"/>
    <property type="match status" value="1"/>
</dbReference>
<dbReference type="PANTHER" id="PTHR43245">
    <property type="entry name" value="BIFUNCTIONAL POLYMYXIN RESISTANCE PROTEIN ARNA"/>
    <property type="match status" value="1"/>
</dbReference>
<dbReference type="InterPro" id="IPR036291">
    <property type="entry name" value="NAD(P)-bd_dom_sf"/>
</dbReference>
<dbReference type="InterPro" id="IPR050177">
    <property type="entry name" value="Lipid_A_modif_metabolic_enz"/>
</dbReference>
<dbReference type="Pfam" id="PF01370">
    <property type="entry name" value="Epimerase"/>
    <property type="match status" value="1"/>
</dbReference>
<protein>
    <submittedName>
        <fullName evidence="2">NAD-dependent epimerase/dehydratase family protein</fullName>
    </submittedName>
</protein>
<name>A0AAW5K479_9BACT</name>
<proteinExistence type="predicted"/>
<dbReference type="InterPro" id="IPR001509">
    <property type="entry name" value="Epimerase_deHydtase"/>
</dbReference>
<gene>
    <name evidence="2" type="ORF">NE630_12315</name>
</gene>
<comment type="caution">
    <text evidence="2">The sequence shown here is derived from an EMBL/GenBank/DDBJ whole genome shotgun (WGS) entry which is preliminary data.</text>
</comment>